<dbReference type="PANTHER" id="PTHR37419:SF8">
    <property type="entry name" value="TOXIN YJJJ"/>
    <property type="match status" value="1"/>
</dbReference>
<protein>
    <submittedName>
        <fullName evidence="5">Type II toxin-antitoxin system HipA family toxin YjjJ</fullName>
    </submittedName>
</protein>
<sequence length="450" mass="50298">MRNNISKIKELLLIEPLNQGEIAARVELSQPQVSNYLRNNPDVFLRTGSARATRYYLRRVVFGEHSWPVYRVTAQGNAEHFADLHCVYPSGFVTYLHKTHSWEHHDSLPWWMADMRPQGFMGRSLARQLSAEMPDLAPDPRDWSDIDTLRMLTTHPQDGIGNLLIGRTAYELWLNETTQTVVQQADLPQLAEHAMAGWFGGSSAGGEQPKFACSLTEAGNHCLVKFTAPLTATNANATRWADLLIAEHTALTILHNAGIVAARSEPVRLEQNGTTRQFLIVQRFDREGAGGRRGIVSLRMLDAEFVGSHSQRWPVIAGQLAAQNVIKEDDLPAIQLLFCFGRLIANSDMHAGNLSFLHEGTRPLWLAPAYDMLPMAYAPNSNGDMRQGEAPLTIDSDLDGTTWRQALTLALLFWEKLAAQPDLSDAFRTIAQQMQAHLQGEITQKIMRMA</sequence>
<dbReference type="PANTHER" id="PTHR37419">
    <property type="entry name" value="SERINE/THREONINE-PROTEIN KINASE TOXIN HIPA"/>
    <property type="match status" value="1"/>
</dbReference>
<dbReference type="InterPro" id="IPR012893">
    <property type="entry name" value="HipA-like_C"/>
</dbReference>
<keyword evidence="3" id="KW-0418">Kinase</keyword>
<evidence type="ECO:0000256" key="2">
    <source>
        <dbReference type="ARBA" id="ARBA00022679"/>
    </source>
</evidence>
<accession>A0AAE7KXS9</accession>
<comment type="similarity">
    <text evidence="1">Belongs to the HipA Ser/Thr kinase family.</text>
</comment>
<dbReference type="InterPro" id="IPR052028">
    <property type="entry name" value="HipA_Ser/Thr_kinase"/>
</dbReference>
<gene>
    <name evidence="5" type="primary">yjjJ</name>
    <name evidence="5" type="ORF">HV183_04630</name>
</gene>
<keyword evidence="2" id="KW-0808">Transferase</keyword>
<reference evidence="6" key="1">
    <citation type="submission" date="2020-06" db="EMBL/GenBank/DDBJ databases">
        <title>REHAB project genomes.</title>
        <authorList>
            <person name="Shaw L.P."/>
        </authorList>
    </citation>
    <scope>NUCLEOTIDE SEQUENCE [LARGE SCALE GENOMIC DNA]</scope>
    <source>
        <strain evidence="6">RHBSTW-00398</strain>
    </source>
</reference>
<dbReference type="GO" id="GO:0004674">
    <property type="term" value="F:protein serine/threonine kinase activity"/>
    <property type="evidence" value="ECO:0007669"/>
    <property type="project" value="TreeGrafter"/>
</dbReference>
<dbReference type="Proteomes" id="UP000510650">
    <property type="component" value="Chromosome"/>
</dbReference>
<proteinExistence type="inferred from homology"/>
<dbReference type="NCBIfam" id="NF007297">
    <property type="entry name" value="PRK09775.1"/>
    <property type="match status" value="1"/>
</dbReference>
<evidence type="ECO:0000313" key="5">
    <source>
        <dbReference type="EMBL" id="QLO12778.1"/>
    </source>
</evidence>
<dbReference type="RefSeq" id="WP_181218975.1">
    <property type="nucleotide sequence ID" value="NZ_CP055538.1"/>
</dbReference>
<feature type="domain" description="HipA-like C-terminal" evidence="4">
    <location>
        <begin position="202"/>
        <end position="434"/>
    </location>
</feature>
<dbReference type="GO" id="GO:0005829">
    <property type="term" value="C:cytosol"/>
    <property type="evidence" value="ECO:0007669"/>
    <property type="project" value="TreeGrafter"/>
</dbReference>
<evidence type="ECO:0000256" key="1">
    <source>
        <dbReference type="ARBA" id="ARBA00010164"/>
    </source>
</evidence>
<evidence type="ECO:0000256" key="3">
    <source>
        <dbReference type="ARBA" id="ARBA00022777"/>
    </source>
</evidence>
<dbReference type="EMBL" id="CP055538">
    <property type="protein sequence ID" value="QLO12778.1"/>
    <property type="molecule type" value="Genomic_DNA"/>
</dbReference>
<dbReference type="Pfam" id="PF07804">
    <property type="entry name" value="HipA_C"/>
    <property type="match status" value="1"/>
</dbReference>
<evidence type="ECO:0000313" key="6">
    <source>
        <dbReference type="Proteomes" id="UP000510650"/>
    </source>
</evidence>
<evidence type="ECO:0000259" key="4">
    <source>
        <dbReference type="Pfam" id="PF07804"/>
    </source>
</evidence>
<organism evidence="5 6">
    <name type="scientific">Citrobacter freundii</name>
    <dbReference type="NCBI Taxonomy" id="546"/>
    <lineage>
        <taxon>Bacteria</taxon>
        <taxon>Pseudomonadati</taxon>
        <taxon>Pseudomonadota</taxon>
        <taxon>Gammaproteobacteria</taxon>
        <taxon>Enterobacterales</taxon>
        <taxon>Enterobacteriaceae</taxon>
        <taxon>Citrobacter</taxon>
        <taxon>Citrobacter freundii complex</taxon>
    </lineage>
</organism>
<name>A0AAE7KXS9_CITFR</name>
<dbReference type="AlphaFoldDB" id="A0AAE7KXS9"/>